<proteinExistence type="predicted"/>
<reference evidence="1" key="2">
    <citation type="submission" date="2022-01" db="EMBL/GenBank/DDBJ databases">
        <authorList>
            <person name="Yamashiro T."/>
            <person name="Shiraishi A."/>
            <person name="Satake H."/>
            <person name="Nakayama K."/>
        </authorList>
    </citation>
    <scope>NUCLEOTIDE SEQUENCE</scope>
</reference>
<reference evidence="1" key="1">
    <citation type="journal article" date="2022" name="Int. J. Mol. Sci.">
        <title>Draft Genome of Tanacetum Coccineum: Genomic Comparison of Closely Related Tanacetum-Family Plants.</title>
        <authorList>
            <person name="Yamashiro T."/>
            <person name="Shiraishi A."/>
            <person name="Nakayama K."/>
            <person name="Satake H."/>
        </authorList>
    </citation>
    <scope>NUCLEOTIDE SEQUENCE</scope>
</reference>
<protein>
    <submittedName>
        <fullName evidence="1">Uncharacterized protein</fullName>
    </submittedName>
</protein>
<evidence type="ECO:0000313" key="1">
    <source>
        <dbReference type="EMBL" id="GJT66315.1"/>
    </source>
</evidence>
<organism evidence="1 2">
    <name type="scientific">Tanacetum coccineum</name>
    <dbReference type="NCBI Taxonomy" id="301880"/>
    <lineage>
        <taxon>Eukaryota</taxon>
        <taxon>Viridiplantae</taxon>
        <taxon>Streptophyta</taxon>
        <taxon>Embryophyta</taxon>
        <taxon>Tracheophyta</taxon>
        <taxon>Spermatophyta</taxon>
        <taxon>Magnoliopsida</taxon>
        <taxon>eudicotyledons</taxon>
        <taxon>Gunneridae</taxon>
        <taxon>Pentapetalae</taxon>
        <taxon>asterids</taxon>
        <taxon>campanulids</taxon>
        <taxon>Asterales</taxon>
        <taxon>Asteraceae</taxon>
        <taxon>Asteroideae</taxon>
        <taxon>Anthemideae</taxon>
        <taxon>Anthemidinae</taxon>
        <taxon>Tanacetum</taxon>
    </lineage>
</organism>
<comment type="caution">
    <text evidence="1">The sequence shown here is derived from an EMBL/GenBank/DDBJ whole genome shotgun (WGS) entry which is preliminary data.</text>
</comment>
<sequence>MIDTITELTVKEVLEKAVAKFDSCLDYDSINKLSKNFFMELQYNTFGVMEEEDVVDHIADFHGILDPIKILIFDTNRLRLNIFPLSLTGTARVWWSNGMDHVKNIHNKDGPGYYELMAWMDSRHNDKRIDQMTKSALCHAWVYGWGNDESADYIVSNDEE</sequence>
<gene>
    <name evidence="1" type="ORF">Tco_1017795</name>
</gene>
<name>A0ABQ5FTW5_9ASTR</name>
<evidence type="ECO:0000313" key="2">
    <source>
        <dbReference type="Proteomes" id="UP001151760"/>
    </source>
</evidence>
<dbReference type="Proteomes" id="UP001151760">
    <property type="component" value="Unassembled WGS sequence"/>
</dbReference>
<keyword evidence="2" id="KW-1185">Reference proteome</keyword>
<accession>A0ABQ5FTW5</accession>
<dbReference type="EMBL" id="BQNB010017703">
    <property type="protein sequence ID" value="GJT66315.1"/>
    <property type="molecule type" value="Genomic_DNA"/>
</dbReference>